<keyword evidence="3" id="KW-0256">Endoplasmic reticulum</keyword>
<evidence type="ECO:0000256" key="3">
    <source>
        <dbReference type="ARBA" id="ARBA00022824"/>
    </source>
</evidence>
<accession>A0A6B0RGP4</accession>
<evidence type="ECO:0000256" key="8">
    <source>
        <dbReference type="ARBA" id="ARBA00045465"/>
    </source>
</evidence>
<dbReference type="FunFam" id="2.30.30.770:FF:000001">
    <property type="entry name" value="60S ribosomal protein L27"/>
    <property type="match status" value="1"/>
</dbReference>
<comment type="caution">
    <text evidence="11">The sequence shown here is derived from an EMBL/GenBank/DDBJ whole genome shotgun (WGS) entry which is preliminary data.</text>
</comment>
<dbReference type="InterPro" id="IPR008991">
    <property type="entry name" value="Translation_prot_SH3-like_sf"/>
</dbReference>
<organism evidence="11 12">
    <name type="scientific">Bos mutus</name>
    <name type="common">wild yak</name>
    <dbReference type="NCBI Taxonomy" id="72004"/>
    <lineage>
        <taxon>Eukaryota</taxon>
        <taxon>Metazoa</taxon>
        <taxon>Chordata</taxon>
        <taxon>Craniata</taxon>
        <taxon>Vertebrata</taxon>
        <taxon>Euteleostomi</taxon>
        <taxon>Mammalia</taxon>
        <taxon>Eutheria</taxon>
        <taxon>Laurasiatheria</taxon>
        <taxon>Artiodactyla</taxon>
        <taxon>Ruminantia</taxon>
        <taxon>Pecora</taxon>
        <taxon>Bovidae</taxon>
        <taxon>Bovinae</taxon>
        <taxon>Bos</taxon>
    </lineage>
</organism>
<dbReference type="InterPro" id="IPR041991">
    <property type="entry name" value="Ribosomal_eL27_KOW"/>
</dbReference>
<name>A0A6B0RGP4_9CETA</name>
<dbReference type="CDD" id="cd06090">
    <property type="entry name" value="KOW_RPL27"/>
    <property type="match status" value="1"/>
</dbReference>
<gene>
    <name evidence="11" type="ORF">E5288_WYG003763</name>
</gene>
<feature type="signal peptide" evidence="10">
    <location>
        <begin position="1"/>
        <end position="23"/>
    </location>
</feature>
<evidence type="ECO:0000256" key="2">
    <source>
        <dbReference type="ARBA" id="ARBA00009124"/>
    </source>
</evidence>
<dbReference type="AlphaFoldDB" id="A0A6B0RGP4"/>
<evidence type="ECO:0000256" key="5">
    <source>
        <dbReference type="ARBA" id="ARBA00023274"/>
    </source>
</evidence>
<dbReference type="GO" id="GO:0005791">
    <property type="term" value="C:rough endoplasmic reticulum"/>
    <property type="evidence" value="ECO:0007669"/>
    <property type="project" value="UniProtKB-SubCell"/>
</dbReference>
<dbReference type="Gene3D" id="2.30.30.770">
    <property type="match status" value="1"/>
</dbReference>
<dbReference type="GO" id="GO:0006412">
    <property type="term" value="P:translation"/>
    <property type="evidence" value="ECO:0007669"/>
    <property type="project" value="InterPro"/>
</dbReference>
<comment type="subcellular location">
    <subcellularLocation>
        <location evidence="1">Rough endoplasmic reticulum</location>
    </subcellularLocation>
</comment>
<evidence type="ECO:0000256" key="10">
    <source>
        <dbReference type="SAM" id="SignalP"/>
    </source>
</evidence>
<dbReference type="SUPFAM" id="SSF50104">
    <property type="entry name" value="Translation proteins SH3-like domain"/>
    <property type="match status" value="1"/>
</dbReference>
<dbReference type="GO" id="GO:0003735">
    <property type="term" value="F:structural constituent of ribosome"/>
    <property type="evidence" value="ECO:0007669"/>
    <property type="project" value="InterPro"/>
</dbReference>
<comment type="function">
    <text evidence="8">Component of the large ribosomal subunit. Required for proper rRNA processing and maturation of 28S and 5.8S rRNAs.</text>
</comment>
<dbReference type="InterPro" id="IPR038655">
    <property type="entry name" value="Ribosomal_eL27_sf"/>
</dbReference>
<evidence type="ECO:0000256" key="7">
    <source>
        <dbReference type="ARBA" id="ARBA00035329"/>
    </source>
</evidence>
<keyword evidence="12" id="KW-1185">Reference proteome</keyword>
<keyword evidence="10" id="KW-0732">Signal</keyword>
<evidence type="ECO:0000256" key="1">
    <source>
        <dbReference type="ARBA" id="ARBA00004427"/>
    </source>
</evidence>
<dbReference type="GO" id="GO:0005840">
    <property type="term" value="C:ribosome"/>
    <property type="evidence" value="ECO:0007669"/>
    <property type="project" value="UniProtKB-KW"/>
</dbReference>
<proteinExistence type="inferred from homology"/>
<keyword evidence="4" id="KW-0689">Ribosomal protein</keyword>
<sequence>MGKFMRPGKVVLVLACCYSGRKAVIVKNIDDGTSDRPYSHALVAGIDHYPCKVTASMGKKKITKRSKIKSFVKVYNYSHLMPTRYSPNIPLDKTVVNKDVFRDPLSNAGLHERQRIPTLRISGCSPPPLIAIH</sequence>
<keyword evidence="5" id="KW-0687">Ribonucleoprotein</keyword>
<comment type="subunit">
    <text evidence="9">Component of the large ribosomal subunit. Interacts with RRP1B. Component of the large ribosomal subunit. Interacts with RRP1B. Interacts with DHX33.</text>
</comment>
<dbReference type="Pfam" id="PF01777">
    <property type="entry name" value="Ribosomal_L27e"/>
    <property type="match status" value="1"/>
</dbReference>
<protein>
    <recommendedName>
        <fullName evidence="6">Large ribosomal subunit protein eL27</fullName>
    </recommendedName>
    <alternativeName>
        <fullName evidence="7">60S ribosomal protein L27</fullName>
    </alternativeName>
</protein>
<dbReference type="GO" id="GO:1990904">
    <property type="term" value="C:ribonucleoprotein complex"/>
    <property type="evidence" value="ECO:0007669"/>
    <property type="project" value="UniProtKB-KW"/>
</dbReference>
<feature type="chain" id="PRO_5025473275" description="Large ribosomal subunit protein eL27" evidence="10">
    <location>
        <begin position="24"/>
        <end position="133"/>
    </location>
</feature>
<dbReference type="PANTHER" id="PTHR10497">
    <property type="entry name" value="60S RIBOSOMAL PROTEIN L27"/>
    <property type="match status" value="1"/>
</dbReference>
<evidence type="ECO:0000313" key="11">
    <source>
        <dbReference type="EMBL" id="MXQ88582.1"/>
    </source>
</evidence>
<comment type="similarity">
    <text evidence="2">Belongs to the eukaryotic ribosomal protein eL27 family.</text>
</comment>
<dbReference type="EMBL" id="VBQZ03000047">
    <property type="protein sequence ID" value="MXQ88582.1"/>
    <property type="molecule type" value="Genomic_DNA"/>
</dbReference>
<dbReference type="GO" id="GO:0031090">
    <property type="term" value="C:organelle membrane"/>
    <property type="evidence" value="ECO:0007669"/>
    <property type="project" value="UniProtKB-ARBA"/>
</dbReference>
<reference evidence="11" key="1">
    <citation type="submission" date="2019-10" db="EMBL/GenBank/DDBJ databases">
        <title>The sequence and de novo assembly of the wild yak genome.</title>
        <authorList>
            <person name="Liu Y."/>
        </authorList>
    </citation>
    <scope>NUCLEOTIDE SEQUENCE [LARGE SCALE GENOMIC DNA]</scope>
    <source>
        <strain evidence="11">WY2019</strain>
    </source>
</reference>
<evidence type="ECO:0000256" key="9">
    <source>
        <dbReference type="ARBA" id="ARBA00065592"/>
    </source>
</evidence>
<dbReference type="Proteomes" id="UP000322234">
    <property type="component" value="Unassembled WGS sequence"/>
</dbReference>
<dbReference type="InterPro" id="IPR001141">
    <property type="entry name" value="Ribosomal_eL27"/>
</dbReference>
<evidence type="ECO:0000313" key="12">
    <source>
        <dbReference type="Proteomes" id="UP000322234"/>
    </source>
</evidence>
<evidence type="ECO:0000256" key="4">
    <source>
        <dbReference type="ARBA" id="ARBA00022980"/>
    </source>
</evidence>
<evidence type="ECO:0000256" key="6">
    <source>
        <dbReference type="ARBA" id="ARBA00035224"/>
    </source>
</evidence>